<proteinExistence type="predicted"/>
<gene>
    <name evidence="3" type="ORF">DI616_01600</name>
</gene>
<name>A0A533IFW6_PARDE</name>
<dbReference type="Gene3D" id="3.40.33.10">
    <property type="entry name" value="CAP"/>
    <property type="match status" value="1"/>
</dbReference>
<dbReference type="SUPFAM" id="SSF55797">
    <property type="entry name" value="PR-1-like"/>
    <property type="match status" value="1"/>
</dbReference>
<dbReference type="Pfam" id="PF00188">
    <property type="entry name" value="CAP"/>
    <property type="match status" value="1"/>
</dbReference>
<dbReference type="EMBL" id="VAFL01000001">
    <property type="protein sequence ID" value="TKW68712.1"/>
    <property type="molecule type" value="Genomic_DNA"/>
</dbReference>
<feature type="signal peptide" evidence="1">
    <location>
        <begin position="1"/>
        <end position="19"/>
    </location>
</feature>
<organism evidence="3 4">
    <name type="scientific">Paracoccus denitrificans</name>
    <dbReference type="NCBI Taxonomy" id="266"/>
    <lineage>
        <taxon>Bacteria</taxon>
        <taxon>Pseudomonadati</taxon>
        <taxon>Pseudomonadota</taxon>
        <taxon>Alphaproteobacteria</taxon>
        <taxon>Rhodobacterales</taxon>
        <taxon>Paracoccaceae</taxon>
        <taxon>Paracoccus</taxon>
    </lineage>
</organism>
<evidence type="ECO:0000313" key="4">
    <source>
        <dbReference type="Proteomes" id="UP000315344"/>
    </source>
</evidence>
<feature type="domain" description="SCP" evidence="2">
    <location>
        <begin position="73"/>
        <end position="179"/>
    </location>
</feature>
<comment type="caution">
    <text evidence="3">The sequence shown here is derived from an EMBL/GenBank/DDBJ whole genome shotgun (WGS) entry which is preliminary data.</text>
</comment>
<evidence type="ECO:0000313" key="3">
    <source>
        <dbReference type="EMBL" id="TKW68712.1"/>
    </source>
</evidence>
<keyword evidence="1" id="KW-0732">Signal</keyword>
<evidence type="ECO:0000259" key="2">
    <source>
        <dbReference type="Pfam" id="PF00188"/>
    </source>
</evidence>
<feature type="chain" id="PRO_5021793370" evidence="1">
    <location>
        <begin position="20"/>
        <end position="191"/>
    </location>
</feature>
<dbReference type="AlphaFoldDB" id="A0A533IFW6"/>
<dbReference type="PROSITE" id="PS51257">
    <property type="entry name" value="PROKAR_LIPOPROTEIN"/>
    <property type="match status" value="1"/>
</dbReference>
<sequence length="191" mass="20035">MFRQLFGPLTIALSSSVLALGACSPENLATAGDSARTVSISPMGDPTLPAPAVESLGPTCAAADPAMVAQMQERMNAERVALGRSPLEFVDNLTFAAQAHACDMATMGRATVAGSNGSSVVHRVRAVEYSACSSAQLIGRSGDAYSQMSTWMGHEPDEEVLVHQKFDDAGVGVVNMGGRLWWSVVMADDCR</sequence>
<dbReference type="Proteomes" id="UP000315344">
    <property type="component" value="Unassembled WGS sequence"/>
</dbReference>
<protein>
    <submittedName>
        <fullName evidence="3">CAP domain-containing protein</fullName>
    </submittedName>
</protein>
<reference evidence="3 4" key="1">
    <citation type="journal article" date="2017" name="Nat. Commun.">
        <title>In situ click chemistry generation of cyclooxygenase-2 inhibitors.</title>
        <authorList>
            <person name="Bhardwaj A."/>
            <person name="Kaur J."/>
            <person name="Wuest M."/>
            <person name="Wuest F."/>
        </authorList>
    </citation>
    <scope>NUCLEOTIDE SEQUENCE [LARGE SCALE GENOMIC DNA]</scope>
    <source>
        <strain evidence="3">S2_012_000_R3_94</strain>
    </source>
</reference>
<evidence type="ECO:0000256" key="1">
    <source>
        <dbReference type="SAM" id="SignalP"/>
    </source>
</evidence>
<dbReference type="InterPro" id="IPR035940">
    <property type="entry name" value="CAP_sf"/>
</dbReference>
<accession>A0A533IFW6</accession>
<dbReference type="InterPro" id="IPR014044">
    <property type="entry name" value="CAP_dom"/>
</dbReference>